<evidence type="ECO:0000313" key="1">
    <source>
        <dbReference type="EMBL" id="KKK77207.1"/>
    </source>
</evidence>
<name>A0A0F8Y6W5_9ZZZZ</name>
<protein>
    <submittedName>
        <fullName evidence="1">Uncharacterized protein</fullName>
    </submittedName>
</protein>
<gene>
    <name evidence="1" type="ORF">LCGC14_2855940</name>
</gene>
<reference evidence="1" key="1">
    <citation type="journal article" date="2015" name="Nature">
        <title>Complex archaea that bridge the gap between prokaryotes and eukaryotes.</title>
        <authorList>
            <person name="Spang A."/>
            <person name="Saw J.H."/>
            <person name="Jorgensen S.L."/>
            <person name="Zaremba-Niedzwiedzka K."/>
            <person name="Martijn J."/>
            <person name="Lind A.E."/>
            <person name="van Eijk R."/>
            <person name="Schleper C."/>
            <person name="Guy L."/>
            <person name="Ettema T.J."/>
        </authorList>
    </citation>
    <scope>NUCLEOTIDE SEQUENCE</scope>
</reference>
<sequence>MKFTQSADVMFITHPAYEPRKLSRTGDTAWVLEATDLRTGPFRDQNSDLAFTITPSAITGDITLTASGGSPFVAHPTAGHIPTGSTDTSKSQTGALFKLVHASGDEVVSHSFAGNESSSEILVTKGTTWDFLTYGSWVGTLKVEREYGNSGVWETVHP</sequence>
<accession>A0A0F8Y6W5</accession>
<dbReference type="EMBL" id="LAZR01055066">
    <property type="protein sequence ID" value="KKK77207.1"/>
    <property type="molecule type" value="Genomic_DNA"/>
</dbReference>
<proteinExistence type="predicted"/>
<dbReference type="AlphaFoldDB" id="A0A0F8Y6W5"/>
<comment type="caution">
    <text evidence="1">The sequence shown here is derived from an EMBL/GenBank/DDBJ whole genome shotgun (WGS) entry which is preliminary data.</text>
</comment>
<organism evidence="1">
    <name type="scientific">marine sediment metagenome</name>
    <dbReference type="NCBI Taxonomy" id="412755"/>
    <lineage>
        <taxon>unclassified sequences</taxon>
        <taxon>metagenomes</taxon>
        <taxon>ecological metagenomes</taxon>
    </lineage>
</organism>
<feature type="non-terminal residue" evidence="1">
    <location>
        <position position="158"/>
    </location>
</feature>